<feature type="transmembrane region" description="Helical" evidence="2">
    <location>
        <begin position="441"/>
        <end position="460"/>
    </location>
</feature>
<dbReference type="GO" id="GO:0005886">
    <property type="term" value="C:plasma membrane"/>
    <property type="evidence" value="ECO:0007669"/>
    <property type="project" value="UniProtKB-SubCell"/>
</dbReference>
<feature type="domain" description="TRAP C4-dicarboxylate transport system permease DctM subunit" evidence="3">
    <location>
        <begin position="140"/>
        <end position="672"/>
    </location>
</feature>
<dbReference type="InterPro" id="IPR011853">
    <property type="entry name" value="TRAP_DctM-Dct_fused"/>
</dbReference>
<keyword evidence="2" id="KW-0812">Transmembrane</keyword>
<evidence type="ECO:0000313" key="4">
    <source>
        <dbReference type="EMBL" id="SFU13227.1"/>
    </source>
</evidence>
<evidence type="ECO:0000259" key="3">
    <source>
        <dbReference type="Pfam" id="PF06808"/>
    </source>
</evidence>
<feature type="transmembrane region" description="Helical" evidence="2">
    <location>
        <begin position="557"/>
        <end position="583"/>
    </location>
</feature>
<feature type="transmembrane region" description="Helical" evidence="2">
    <location>
        <begin position="705"/>
        <end position="723"/>
    </location>
</feature>
<dbReference type="InterPro" id="IPR010656">
    <property type="entry name" value="DctM"/>
</dbReference>
<dbReference type="EMBL" id="FPAW01000031">
    <property type="protein sequence ID" value="SFU13227.1"/>
    <property type="molecule type" value="Genomic_DNA"/>
</dbReference>
<dbReference type="eggNOG" id="COG4666">
    <property type="taxonomic scope" value="Bacteria"/>
</dbReference>
<keyword evidence="1" id="KW-0813">Transport</keyword>
<dbReference type="GO" id="GO:0022857">
    <property type="term" value="F:transmembrane transporter activity"/>
    <property type="evidence" value="ECO:0007669"/>
    <property type="project" value="UniProtKB-UniRule"/>
</dbReference>
<sequence length="869" mass="92895">MATEKQGNRALSEEELQDLVSSSDSGARNPVGNVGLFLAIVAVIWSLFQVILASPVSNLLLPGSVVNNSRQIHLAFAMFLAFAAYPALKSSPRDYIPIQDWIMSLAGVFLALYGYIFYEKIVNSGGLADNTDKWFALAGLILLFEAARRALGPAMAIIAIVFMLYVFFGASPWVPEVIRWKGASLQKAMSHMWITSEGVFGIALGVSTKFVFLFVLFGALLDKAGAGNYFIKMAFGALGHLKGGPAKAAVVGSAATGLISGSSIANVVTTGTFTIPLMKRVGFSSEQAGSVEVASSVNGQIMPPVMGAAAFLMVEYVGISYVEVITHAFLPATISYIALVYIVHLEAVKRNMPILGNRVVSMGKTIGGMAAFFAGFALLCYGVQYPVKAVVAMMPGASGLVLSALVVLAYVVLLWLAAGVDDLVPDDPNAEEVELPVVGEIYKAGLYYLLPIIVLVYFLMIEQKSPGLSAYWATSLLFVILLTQKPLKAIFRGQTNMLETFKSGVSDLWQGLIDGARNMIGIALATATAGVIVGTVTLTGVGQVMADLVEFLSGGNLILMLVMVGLLSLLLGMGLPTTANYIVVSSLMAGVVVELGAQSGLIVPLIAVHLFVFYFGIMADVTPPVGLASFAAAAVSGGDAIKTGFIAFFYSLRTVALPFVFIFNTDLLLIDVTWVQGILVFIMATIAILVFTAGTMGWFLTKNRIYESVALILIAFALFRPDFLMNRIQPPYLQIEPAELVQRLDKAKPGRELRMVVSGPDFDSGQIKETTLVLTVGPEATGQERVEAMGLMLLDEEGIVKLDEPMFGTPVSADLESFDFYADTPVQIATVSVPSDQMPKELMYIPALILLGLVVMLQRGRASREGEPA</sequence>
<gene>
    <name evidence="4" type="ORF">SAMN05216236_13132</name>
</gene>
<keyword evidence="2" id="KW-0472">Membrane</keyword>
<organism evidence="4 5">
    <name type="scientific">Sedimentitalea nanhaiensis</name>
    <dbReference type="NCBI Taxonomy" id="999627"/>
    <lineage>
        <taxon>Bacteria</taxon>
        <taxon>Pseudomonadati</taxon>
        <taxon>Pseudomonadota</taxon>
        <taxon>Alphaproteobacteria</taxon>
        <taxon>Rhodobacterales</taxon>
        <taxon>Paracoccaceae</taxon>
        <taxon>Sedimentitalea</taxon>
    </lineage>
</organism>
<name>A0A1I7DNJ8_9RHOB</name>
<dbReference type="Proteomes" id="UP000182466">
    <property type="component" value="Unassembled WGS sequence"/>
</dbReference>
<dbReference type="STRING" id="999627.SAMN05216236_13132"/>
<feature type="transmembrane region" description="Helical" evidence="2">
    <location>
        <begin position="154"/>
        <end position="174"/>
    </location>
</feature>
<keyword evidence="5" id="KW-1185">Reference proteome</keyword>
<feature type="transmembrane region" description="Helical" evidence="2">
    <location>
        <begin position="328"/>
        <end position="345"/>
    </location>
</feature>
<dbReference type="PANTHER" id="PTHR43849:SF2">
    <property type="entry name" value="BLL3936 PROTEIN"/>
    <property type="match status" value="1"/>
</dbReference>
<dbReference type="InterPro" id="IPR021814">
    <property type="entry name" value="DUF3394"/>
</dbReference>
<keyword evidence="1" id="KW-1003">Cell membrane</keyword>
<evidence type="ECO:0000256" key="1">
    <source>
        <dbReference type="RuleBase" id="RU369079"/>
    </source>
</evidence>
<comment type="subcellular location">
    <subcellularLocation>
        <location evidence="1">Cell inner membrane</location>
        <topology evidence="1">Multi-pass membrane protein</topology>
    </subcellularLocation>
</comment>
<feature type="transmembrane region" description="Helical" evidence="2">
    <location>
        <begin position="100"/>
        <end position="118"/>
    </location>
</feature>
<dbReference type="Pfam" id="PF06808">
    <property type="entry name" value="DctM"/>
    <property type="match status" value="1"/>
</dbReference>
<comment type="function">
    <text evidence="1">Part of the tripartite ATP-independent periplasmic (TRAP) transport system.</text>
</comment>
<keyword evidence="2" id="KW-1133">Transmembrane helix</keyword>
<dbReference type="RefSeq" id="WP_027261153.1">
    <property type="nucleotide sequence ID" value="NZ_FPAW01000031.1"/>
</dbReference>
<dbReference type="Pfam" id="PF11874">
    <property type="entry name" value="DUF3394"/>
    <property type="match status" value="1"/>
</dbReference>
<feature type="transmembrane region" description="Helical" evidence="2">
    <location>
        <begin position="677"/>
        <end position="699"/>
    </location>
</feature>
<feature type="transmembrane region" description="Helical" evidence="2">
    <location>
        <begin position="199"/>
        <end position="221"/>
    </location>
</feature>
<dbReference type="AlphaFoldDB" id="A0A1I7DNJ8"/>
<protein>
    <submittedName>
        <fullName evidence="4">TRAP transporter, 4TM/12TM fusion protein</fullName>
    </submittedName>
</protein>
<feature type="transmembrane region" description="Helical" evidence="2">
    <location>
        <begin position="31"/>
        <end position="52"/>
    </location>
</feature>
<reference evidence="4 5" key="1">
    <citation type="submission" date="2016-10" db="EMBL/GenBank/DDBJ databases">
        <authorList>
            <person name="de Groot N.N."/>
        </authorList>
    </citation>
    <scope>NUCLEOTIDE SEQUENCE [LARGE SCALE GENOMIC DNA]</scope>
    <source>
        <strain evidence="4 5">CGMCC 1.10959</strain>
    </source>
</reference>
<evidence type="ECO:0000313" key="5">
    <source>
        <dbReference type="Proteomes" id="UP000182466"/>
    </source>
</evidence>
<dbReference type="PANTHER" id="PTHR43849">
    <property type="entry name" value="BLL3936 PROTEIN"/>
    <property type="match status" value="1"/>
</dbReference>
<evidence type="ECO:0000256" key="2">
    <source>
        <dbReference type="SAM" id="Phobius"/>
    </source>
</evidence>
<feature type="transmembrane region" description="Helical" evidence="2">
    <location>
        <begin position="366"/>
        <end position="387"/>
    </location>
</feature>
<feature type="transmembrane region" description="Helical" evidence="2">
    <location>
        <begin position="399"/>
        <end position="420"/>
    </location>
</feature>
<feature type="transmembrane region" description="Helical" evidence="2">
    <location>
        <begin position="645"/>
        <end position="665"/>
    </location>
</feature>
<keyword evidence="1" id="KW-0997">Cell inner membrane</keyword>
<feature type="transmembrane region" description="Helical" evidence="2">
    <location>
        <begin position="520"/>
        <end position="545"/>
    </location>
</feature>
<dbReference type="NCBIfam" id="TIGR02123">
    <property type="entry name" value="TRAP_fused"/>
    <property type="match status" value="1"/>
</dbReference>
<feature type="transmembrane region" description="Helical" evidence="2">
    <location>
        <begin position="72"/>
        <end position="88"/>
    </location>
</feature>
<dbReference type="OrthoDB" id="9759894at2"/>
<accession>A0A1I7DNJ8</accession>
<proteinExistence type="predicted"/>